<comment type="caution">
    <text evidence="2">The sequence shown here is derived from an EMBL/GenBank/DDBJ whole genome shotgun (WGS) entry which is preliminary data.</text>
</comment>
<feature type="region of interest" description="Disordered" evidence="1">
    <location>
        <begin position="43"/>
        <end position="64"/>
    </location>
</feature>
<evidence type="ECO:0000313" key="2">
    <source>
        <dbReference type="EMBL" id="HGS05231.1"/>
    </source>
</evidence>
<gene>
    <name evidence="2" type="ORF">ENT08_05755</name>
</gene>
<evidence type="ECO:0000256" key="1">
    <source>
        <dbReference type="SAM" id="MobiDB-lite"/>
    </source>
</evidence>
<dbReference type="AlphaFoldDB" id="A0A7V4G8I7"/>
<accession>A0A7V4G8I7</accession>
<dbReference type="EMBL" id="DSXI01000335">
    <property type="protein sequence ID" value="HGS05231.1"/>
    <property type="molecule type" value="Genomic_DNA"/>
</dbReference>
<name>A0A7V4G8I7_9BACT</name>
<protein>
    <submittedName>
        <fullName evidence="2">Uncharacterized protein</fullName>
    </submittedName>
</protein>
<organism evidence="2">
    <name type="scientific">Desulfobacca acetoxidans</name>
    <dbReference type="NCBI Taxonomy" id="60893"/>
    <lineage>
        <taxon>Bacteria</taxon>
        <taxon>Pseudomonadati</taxon>
        <taxon>Thermodesulfobacteriota</taxon>
        <taxon>Desulfobaccia</taxon>
        <taxon>Desulfobaccales</taxon>
        <taxon>Desulfobaccaceae</taxon>
        <taxon>Desulfobacca</taxon>
    </lineage>
</organism>
<reference evidence="2" key="1">
    <citation type="journal article" date="2020" name="mSystems">
        <title>Genome- and Community-Level Interaction Insights into Carbon Utilization and Element Cycling Functions of Hydrothermarchaeota in Hydrothermal Sediment.</title>
        <authorList>
            <person name="Zhou Z."/>
            <person name="Liu Y."/>
            <person name="Xu W."/>
            <person name="Pan J."/>
            <person name="Luo Z.H."/>
            <person name="Li M."/>
        </authorList>
    </citation>
    <scope>NUCLEOTIDE SEQUENCE [LARGE SCALE GENOMIC DNA]</scope>
    <source>
        <strain evidence="2">SpSt-548</strain>
    </source>
</reference>
<proteinExistence type="predicted"/>
<sequence>MVLVTPRLVKPMAQGAPKLPTDAYVEPDDLEFYLLGCLEGKAKRKPQPPAAGPLPQDFGRQPVK</sequence>